<reference evidence="2 3" key="1">
    <citation type="submission" date="2011-09" db="EMBL/GenBank/DDBJ databases">
        <title>The draft genome of Treponema saccharophilum DSM 2985.</title>
        <authorList>
            <consortium name="US DOE Joint Genome Institute (JGI-PGF)"/>
            <person name="Lucas S."/>
            <person name="Copeland A."/>
            <person name="Lapidus A."/>
            <person name="Glavina del Rio T."/>
            <person name="Dalin E."/>
            <person name="Tice H."/>
            <person name="Bruce D."/>
            <person name="Goodwin L."/>
            <person name="Pitluck S."/>
            <person name="Peters L."/>
            <person name="Kyrpides N."/>
            <person name="Mavromatis K."/>
            <person name="Ivanova N."/>
            <person name="Markowitz V."/>
            <person name="Cheng J.-F."/>
            <person name="Hugenholtz P."/>
            <person name="Woyke T."/>
            <person name="Wu D."/>
            <person name="Gronow S."/>
            <person name="Wellnitz S."/>
            <person name="Brambilla E."/>
            <person name="Klenk H.-P."/>
            <person name="Eisen J.A."/>
        </authorList>
    </citation>
    <scope>NUCLEOTIDE SEQUENCE [LARGE SCALE GENOMIC DNA]</scope>
    <source>
        <strain evidence="2 3">DSM 2985</strain>
    </source>
</reference>
<evidence type="ECO:0000313" key="3">
    <source>
        <dbReference type="Proteomes" id="UP000003571"/>
    </source>
</evidence>
<gene>
    <name evidence="2" type="ORF">TresaDRAFT_2786</name>
</gene>
<dbReference type="Proteomes" id="UP000003571">
    <property type="component" value="Unassembled WGS sequence"/>
</dbReference>
<keyword evidence="1" id="KW-0472">Membrane</keyword>
<dbReference type="PATRIC" id="fig|907348.3.peg.79"/>
<proteinExistence type="predicted"/>
<feature type="transmembrane region" description="Helical" evidence="1">
    <location>
        <begin position="67"/>
        <end position="90"/>
    </location>
</feature>
<feature type="transmembrane region" description="Helical" evidence="1">
    <location>
        <begin position="6"/>
        <end position="31"/>
    </location>
</feature>
<sequence length="171" mass="18250">MQALRVLVSFLCARDLIVFLAFALPAGFLAARRLRVPFPLLLSGIFGFLLLRIAAPWADGTGFSGAGVYFCAMGLSCATSAAVVFVAMLFSAGAVGKTEIAFSVFCALFLFCPWNLVALAFAALSAVIFYLARVFVESRSVGKGVFRPVFSVPFVPFMAVGAVIAKLMERI</sequence>
<comment type="caution">
    <text evidence="2">The sequence shown here is derived from an EMBL/GenBank/DDBJ whole genome shotgun (WGS) entry which is preliminary data.</text>
</comment>
<keyword evidence="3" id="KW-1185">Reference proteome</keyword>
<keyword evidence="1" id="KW-1133">Transmembrane helix</keyword>
<feature type="transmembrane region" description="Helical" evidence="1">
    <location>
        <begin position="144"/>
        <end position="165"/>
    </location>
</feature>
<evidence type="ECO:0000256" key="1">
    <source>
        <dbReference type="SAM" id="Phobius"/>
    </source>
</evidence>
<keyword evidence="1" id="KW-0812">Transmembrane</keyword>
<accession>H7EH17</accession>
<dbReference type="EMBL" id="AGRW01000022">
    <property type="protein sequence ID" value="EIC03135.1"/>
    <property type="molecule type" value="Genomic_DNA"/>
</dbReference>
<organism evidence="2 3">
    <name type="scientific">Treponema saccharophilum DSM 2985</name>
    <dbReference type="NCBI Taxonomy" id="907348"/>
    <lineage>
        <taxon>Bacteria</taxon>
        <taxon>Pseudomonadati</taxon>
        <taxon>Spirochaetota</taxon>
        <taxon>Spirochaetia</taxon>
        <taxon>Spirochaetales</taxon>
        <taxon>Treponemataceae</taxon>
        <taxon>Treponema</taxon>
    </lineage>
</organism>
<dbReference type="RefSeq" id="WP_002701780.1">
    <property type="nucleotide sequence ID" value="NZ_AGRW01000022.1"/>
</dbReference>
<evidence type="ECO:0000313" key="2">
    <source>
        <dbReference type="EMBL" id="EIC03135.1"/>
    </source>
</evidence>
<name>H7EH17_9SPIR</name>
<protein>
    <submittedName>
        <fullName evidence="2">Uncharacterized protein</fullName>
    </submittedName>
</protein>
<dbReference type="STRING" id="907348.TresaDRAFT_2786"/>
<dbReference type="AlphaFoldDB" id="H7EH17"/>
<feature type="transmembrane region" description="Helical" evidence="1">
    <location>
        <begin position="102"/>
        <end position="132"/>
    </location>
</feature>
<feature type="transmembrane region" description="Helical" evidence="1">
    <location>
        <begin position="38"/>
        <end position="55"/>
    </location>
</feature>